<evidence type="ECO:0000313" key="1">
    <source>
        <dbReference type="EMBL" id="JAD55098.1"/>
    </source>
</evidence>
<protein>
    <submittedName>
        <fullName evidence="1">Uncharacterized protein</fullName>
    </submittedName>
</protein>
<name>A0A0A9AZ26_ARUDO</name>
<accession>A0A0A9AZ26</accession>
<organism evidence="1">
    <name type="scientific">Arundo donax</name>
    <name type="common">Giant reed</name>
    <name type="synonym">Donax arundinaceus</name>
    <dbReference type="NCBI Taxonomy" id="35708"/>
    <lineage>
        <taxon>Eukaryota</taxon>
        <taxon>Viridiplantae</taxon>
        <taxon>Streptophyta</taxon>
        <taxon>Embryophyta</taxon>
        <taxon>Tracheophyta</taxon>
        <taxon>Spermatophyta</taxon>
        <taxon>Magnoliopsida</taxon>
        <taxon>Liliopsida</taxon>
        <taxon>Poales</taxon>
        <taxon>Poaceae</taxon>
        <taxon>PACMAD clade</taxon>
        <taxon>Arundinoideae</taxon>
        <taxon>Arundineae</taxon>
        <taxon>Arundo</taxon>
    </lineage>
</organism>
<reference evidence="1" key="1">
    <citation type="submission" date="2014-09" db="EMBL/GenBank/DDBJ databases">
        <authorList>
            <person name="Magalhaes I.L.F."/>
            <person name="Oliveira U."/>
            <person name="Santos F.R."/>
            <person name="Vidigal T.H.D.A."/>
            <person name="Brescovit A.D."/>
            <person name="Santos A.J."/>
        </authorList>
    </citation>
    <scope>NUCLEOTIDE SEQUENCE</scope>
    <source>
        <tissue evidence="1">Shoot tissue taken approximately 20 cm above the soil surface</tissue>
    </source>
</reference>
<dbReference type="EMBL" id="GBRH01242797">
    <property type="protein sequence ID" value="JAD55098.1"/>
    <property type="molecule type" value="Transcribed_RNA"/>
</dbReference>
<sequence length="36" mass="4429">MRLVTCHWITYIFHADNTRSIYLIKHSMLALKYIIY</sequence>
<reference evidence="1" key="2">
    <citation type="journal article" date="2015" name="Data Brief">
        <title>Shoot transcriptome of the giant reed, Arundo donax.</title>
        <authorList>
            <person name="Barrero R.A."/>
            <person name="Guerrero F.D."/>
            <person name="Moolhuijzen P."/>
            <person name="Goolsby J.A."/>
            <person name="Tidwell J."/>
            <person name="Bellgard S.E."/>
            <person name="Bellgard M.I."/>
        </authorList>
    </citation>
    <scope>NUCLEOTIDE SEQUENCE</scope>
    <source>
        <tissue evidence="1">Shoot tissue taken approximately 20 cm above the soil surface</tissue>
    </source>
</reference>
<dbReference type="AlphaFoldDB" id="A0A0A9AZ26"/>
<proteinExistence type="predicted"/>